<sequence>TFSENSETTRDEFLASEQNRLDNLVFGPFQGQQEVDDNNVSDVNFSDINVSDPRTSYYSTKEFNSVVNSYQVKSTTPILLASKYKEALGNKFDSLLTYLNSLNHEFSVIKL</sequence>
<feature type="non-terminal residue" evidence="1">
    <location>
        <position position="1"/>
    </location>
</feature>
<reference evidence="1" key="1">
    <citation type="submission" date="2023-01" db="EMBL/GenBank/DDBJ databases">
        <title>Genome assembly of the deep-sea coral Lophelia pertusa.</title>
        <authorList>
            <person name="Herrera S."/>
            <person name="Cordes E."/>
        </authorList>
    </citation>
    <scope>NUCLEOTIDE SEQUENCE</scope>
    <source>
        <strain evidence="1">USNM1676648</strain>
        <tissue evidence="1">Polyp</tissue>
    </source>
</reference>
<dbReference type="Proteomes" id="UP001163046">
    <property type="component" value="Unassembled WGS sequence"/>
</dbReference>
<gene>
    <name evidence="1" type="ORF">OS493_022943</name>
</gene>
<evidence type="ECO:0000313" key="1">
    <source>
        <dbReference type="EMBL" id="KAJ7378409.1"/>
    </source>
</evidence>
<proteinExistence type="predicted"/>
<name>A0A9W9ZCD3_9CNID</name>
<dbReference type="EMBL" id="MU826366">
    <property type="protein sequence ID" value="KAJ7378409.1"/>
    <property type="molecule type" value="Genomic_DNA"/>
</dbReference>
<evidence type="ECO:0000313" key="2">
    <source>
        <dbReference type="Proteomes" id="UP001163046"/>
    </source>
</evidence>
<accession>A0A9W9ZCD3</accession>
<organism evidence="1 2">
    <name type="scientific">Desmophyllum pertusum</name>
    <dbReference type="NCBI Taxonomy" id="174260"/>
    <lineage>
        <taxon>Eukaryota</taxon>
        <taxon>Metazoa</taxon>
        <taxon>Cnidaria</taxon>
        <taxon>Anthozoa</taxon>
        <taxon>Hexacorallia</taxon>
        <taxon>Scleractinia</taxon>
        <taxon>Caryophylliina</taxon>
        <taxon>Caryophylliidae</taxon>
        <taxon>Desmophyllum</taxon>
    </lineage>
</organism>
<protein>
    <submittedName>
        <fullName evidence="1">Uncharacterized protein</fullName>
    </submittedName>
</protein>
<dbReference type="AlphaFoldDB" id="A0A9W9ZCD3"/>
<keyword evidence="2" id="KW-1185">Reference proteome</keyword>
<comment type="caution">
    <text evidence="1">The sequence shown here is derived from an EMBL/GenBank/DDBJ whole genome shotgun (WGS) entry which is preliminary data.</text>
</comment>